<name>A0ABW1G9R1_9ACTN</name>
<organism evidence="1 2">
    <name type="scientific">Streptacidiphilus monticola</name>
    <dbReference type="NCBI Taxonomy" id="2161674"/>
    <lineage>
        <taxon>Bacteria</taxon>
        <taxon>Bacillati</taxon>
        <taxon>Actinomycetota</taxon>
        <taxon>Actinomycetes</taxon>
        <taxon>Kitasatosporales</taxon>
        <taxon>Streptomycetaceae</taxon>
        <taxon>Streptacidiphilus</taxon>
    </lineage>
</organism>
<accession>A0ABW1G9R1</accession>
<comment type="caution">
    <text evidence="1">The sequence shown here is derived from an EMBL/GenBank/DDBJ whole genome shotgun (WGS) entry which is preliminary data.</text>
</comment>
<proteinExistence type="predicted"/>
<evidence type="ECO:0000313" key="1">
    <source>
        <dbReference type="EMBL" id="MFC5910277.1"/>
    </source>
</evidence>
<dbReference type="InterPro" id="IPR009412">
    <property type="entry name" value="DUF1062"/>
</dbReference>
<keyword evidence="2" id="KW-1185">Reference proteome</keyword>
<reference evidence="2" key="1">
    <citation type="journal article" date="2019" name="Int. J. Syst. Evol. Microbiol.">
        <title>The Global Catalogue of Microorganisms (GCM) 10K type strain sequencing project: providing services to taxonomists for standard genome sequencing and annotation.</title>
        <authorList>
            <consortium name="The Broad Institute Genomics Platform"/>
            <consortium name="The Broad Institute Genome Sequencing Center for Infectious Disease"/>
            <person name="Wu L."/>
            <person name="Ma J."/>
        </authorList>
    </citation>
    <scope>NUCLEOTIDE SEQUENCE [LARGE SCALE GENOMIC DNA]</scope>
    <source>
        <strain evidence="2">JCM 4816</strain>
    </source>
</reference>
<dbReference type="Pfam" id="PF06353">
    <property type="entry name" value="DUF1062"/>
    <property type="match status" value="1"/>
</dbReference>
<gene>
    <name evidence="1" type="ORF">ACFP3V_24025</name>
</gene>
<dbReference type="Proteomes" id="UP001596174">
    <property type="component" value="Unassembled WGS sequence"/>
</dbReference>
<dbReference type="EMBL" id="JBHSQJ010000106">
    <property type="protein sequence ID" value="MFC5910277.1"/>
    <property type="molecule type" value="Genomic_DNA"/>
</dbReference>
<dbReference type="RefSeq" id="WP_380587147.1">
    <property type="nucleotide sequence ID" value="NZ_JBHSQJ010000106.1"/>
</dbReference>
<protein>
    <submittedName>
        <fullName evidence="1">DUF1062 domain-containing protein</fullName>
    </submittedName>
</protein>
<sequence>MHTNRKALWAVRQSGLPTVVRPCPDCSGHRHRPSGKIRVNASGKLLDVWLLLSCAWCDRTSKVAVHERVHVSSLEPARLVAYENNCPSVVQELTMSASLAAKNGYRLDWTGTWRVEPHTPLYALDDPTPLTVGVRFELPAPVRVERLLMLGLGLSRSAVRRMVADGRIRLPQALALDAKAHRDFELTLHGPGAVDEAKQAHLLDTPAVAGVVPSAAQSPHPLRRATAGA</sequence>
<evidence type="ECO:0000313" key="2">
    <source>
        <dbReference type="Proteomes" id="UP001596174"/>
    </source>
</evidence>